<protein>
    <submittedName>
        <fullName evidence="2">Efflux RND transporter permease subunit</fullName>
    </submittedName>
</protein>
<name>A0A7Z0RTJ7_9GAMM</name>
<organism evidence="2 3">
    <name type="scientific">Vreelandella salicampi</name>
    <dbReference type="NCBI Taxonomy" id="1449798"/>
    <lineage>
        <taxon>Bacteria</taxon>
        <taxon>Pseudomonadati</taxon>
        <taxon>Pseudomonadota</taxon>
        <taxon>Gammaproteobacteria</taxon>
        <taxon>Oceanospirillales</taxon>
        <taxon>Halomonadaceae</taxon>
        <taxon>Vreelandella</taxon>
    </lineage>
</organism>
<comment type="caution">
    <text evidence="2">The sequence shown here is derived from an EMBL/GenBank/DDBJ whole genome shotgun (WGS) entry which is preliminary data.</text>
</comment>
<accession>A0A7Z0RTJ7</accession>
<gene>
    <name evidence="2" type="ORF">HZS81_02325</name>
</gene>
<dbReference type="EMBL" id="JACCDF010000001">
    <property type="protein sequence ID" value="NYS59602.1"/>
    <property type="molecule type" value="Genomic_DNA"/>
</dbReference>
<evidence type="ECO:0000256" key="1">
    <source>
        <dbReference type="SAM" id="Phobius"/>
    </source>
</evidence>
<dbReference type="AlphaFoldDB" id="A0A7Z0RTJ7"/>
<keyword evidence="3" id="KW-1185">Reference proteome</keyword>
<evidence type="ECO:0000313" key="2">
    <source>
        <dbReference type="EMBL" id="NYS59602.1"/>
    </source>
</evidence>
<keyword evidence="1" id="KW-1133">Transmembrane helix</keyword>
<feature type="transmembrane region" description="Helical" evidence="1">
    <location>
        <begin position="26"/>
        <end position="47"/>
    </location>
</feature>
<keyword evidence="1" id="KW-0812">Transmembrane</keyword>
<reference evidence="2 3" key="1">
    <citation type="journal article" date="2015" name="Int. J. Syst. Evol. Microbiol.">
        <title>Halomonas salicampi sp. nov., a halotolerant and alkalitolerant bacterium isolated from a saltern soil.</title>
        <authorList>
            <person name="Lee J.C."/>
            <person name="Kim Y.S."/>
            <person name="Yun B.S."/>
            <person name="Whang K.S."/>
        </authorList>
    </citation>
    <scope>NUCLEOTIDE SEQUENCE [LARGE SCALE GENOMIC DNA]</scope>
    <source>
        <strain evidence="2 3">BH103</strain>
    </source>
</reference>
<sequence length="53" mass="5529">MERSIGEGLKLQAAAHQSMREVSGPIIAVGLGLGLGLCAVFIPMAFLRARPPP</sequence>
<evidence type="ECO:0000313" key="3">
    <source>
        <dbReference type="Proteomes" id="UP000586119"/>
    </source>
</evidence>
<dbReference type="Proteomes" id="UP000586119">
    <property type="component" value="Unassembled WGS sequence"/>
</dbReference>
<proteinExistence type="predicted"/>
<keyword evidence="1" id="KW-0472">Membrane</keyword>